<dbReference type="PANTHER" id="PTHR43685">
    <property type="entry name" value="GLYCOSYLTRANSFERASE"/>
    <property type="match status" value="1"/>
</dbReference>
<feature type="domain" description="Glycosyltransferase 2-like" evidence="1">
    <location>
        <begin position="4"/>
        <end position="116"/>
    </location>
</feature>
<keyword evidence="3" id="KW-1185">Reference proteome</keyword>
<name>A0ABT5J3R2_RHOTP</name>
<accession>A0ABT5J3R2</accession>
<gene>
    <name evidence="2" type="ORF">PQJ73_01220</name>
</gene>
<dbReference type="PANTHER" id="PTHR43685:SF2">
    <property type="entry name" value="GLYCOSYLTRANSFERASE 2-LIKE DOMAIN-CONTAINING PROTEIN"/>
    <property type="match status" value="1"/>
</dbReference>
<dbReference type="Pfam" id="PF00535">
    <property type="entry name" value="Glycos_transf_2"/>
    <property type="match status" value="1"/>
</dbReference>
<dbReference type="InterPro" id="IPR001173">
    <property type="entry name" value="Glyco_trans_2-like"/>
</dbReference>
<evidence type="ECO:0000259" key="1">
    <source>
        <dbReference type="Pfam" id="PF00535"/>
    </source>
</evidence>
<dbReference type="Gene3D" id="3.90.550.10">
    <property type="entry name" value="Spore Coat Polysaccharide Biosynthesis Protein SpsA, Chain A"/>
    <property type="match status" value="1"/>
</dbReference>
<comment type="caution">
    <text evidence="2">The sequence shown here is derived from an EMBL/GenBank/DDBJ whole genome shotgun (WGS) entry which is preliminary data.</text>
</comment>
<organism evidence="2 3">
    <name type="scientific">Rhodoplanes tepidamans</name>
    <name type="common">Rhodoplanes cryptolactis</name>
    <dbReference type="NCBI Taxonomy" id="200616"/>
    <lineage>
        <taxon>Bacteria</taxon>
        <taxon>Pseudomonadati</taxon>
        <taxon>Pseudomonadota</taxon>
        <taxon>Alphaproteobacteria</taxon>
        <taxon>Hyphomicrobiales</taxon>
        <taxon>Nitrobacteraceae</taxon>
        <taxon>Rhodoplanes</taxon>
    </lineage>
</organism>
<dbReference type="InterPro" id="IPR029044">
    <property type="entry name" value="Nucleotide-diphossugar_trans"/>
</dbReference>
<evidence type="ECO:0000313" key="3">
    <source>
        <dbReference type="Proteomes" id="UP001165652"/>
    </source>
</evidence>
<dbReference type="SUPFAM" id="SSF53448">
    <property type="entry name" value="Nucleotide-diphospho-sugar transferases"/>
    <property type="match status" value="1"/>
</dbReference>
<evidence type="ECO:0000313" key="2">
    <source>
        <dbReference type="EMBL" id="MDC7784291.1"/>
    </source>
</evidence>
<dbReference type="CDD" id="cd00761">
    <property type="entry name" value="Glyco_tranf_GTA_type"/>
    <property type="match status" value="1"/>
</dbReference>
<dbReference type="Proteomes" id="UP001165652">
    <property type="component" value="Unassembled WGS sequence"/>
</dbReference>
<protein>
    <submittedName>
        <fullName evidence="2">Glycosyltransferase family A protein</fullName>
    </submittedName>
</protein>
<proteinExistence type="predicted"/>
<reference evidence="2" key="2">
    <citation type="submission" date="2023-02" db="EMBL/GenBank/DDBJ databases">
        <authorList>
            <person name="Rayyan A."/>
            <person name="Meyer T."/>
            <person name="Kyndt J.A."/>
        </authorList>
    </citation>
    <scope>NUCLEOTIDE SEQUENCE</scope>
    <source>
        <strain evidence="2">DSM 9987</strain>
    </source>
</reference>
<sequence>MRISTVVPLYNAAPFVGEALDSILAQTRPIDEIVVVDDGSTDGGADLVARHVPAVRLLRQDNAGPGAAVNRGIAAATGDVLAFLDADDLWLPDRVALGAAALAADPDLDGVFGHITQFRHADMAAAALADGVPQPGLCRDTLLIRRDAFARFGLFDEGLRTADFIPWFSRAMTLGLRIVTRPEVMARRRLHASNTGILRRHEQQQENLAGLKRALDLRRQRKQPPG</sequence>
<dbReference type="InterPro" id="IPR050834">
    <property type="entry name" value="Glycosyltransf_2"/>
</dbReference>
<reference evidence="2" key="1">
    <citation type="journal article" date="2023" name="Microbiol Resour">
        <title>Genome Sequences of Rhodoplanes serenus and Two Thermotolerant Strains, Rhodoplanes tepidamans and 'Rhodoplanes cryptolactis,' Further Refine the Genus.</title>
        <authorList>
            <person name="Rayyan A.A."/>
            <person name="Kyndt J.A."/>
        </authorList>
    </citation>
    <scope>NUCLEOTIDE SEQUENCE</scope>
    <source>
        <strain evidence="2">DSM 9987</strain>
    </source>
</reference>
<dbReference type="EMBL" id="JAQQLI010000001">
    <property type="protein sequence ID" value="MDC7784291.1"/>
    <property type="molecule type" value="Genomic_DNA"/>
</dbReference>
<dbReference type="RefSeq" id="WP_272775135.1">
    <property type="nucleotide sequence ID" value="NZ_JAQQLI010000001.1"/>
</dbReference>